<dbReference type="HOGENOM" id="CLU_058774_0_0_10"/>
<dbReference type="OrthoDB" id="1100759at2"/>
<dbReference type="PATRIC" id="fig|997887.3.peg.2712"/>
<sequence>MEYLIIWVIIAFCAIRHSFSSKNTVKLQLIFILIYTTLLFGLRYRVGIDTLNYMTNYQYTPDFENLNIYQIFDYRFEPLYVILNSLCKSISSEFYVFQLLHSLILNVCIILFFYKNTTNPFVGLFFYFFITGLYFNMEVLRESLAVGIFLLNFRNLLKHKWLKYYLWVGVSILFHYSAFILLFFPLALKLKFNIKYILFSLLYLLLLSPLVNYLIPFVTVDTVVSRLNMYMEYAEGGRLNINWVIYSFVRLVLFPVFILLLNRYFKVKNEIFEPFVCLHILLGIGCIFFQLIFDRFSNYTIVLFIAYLSIFLSSKYVKCTIVSLVFGVSILVYSQYYVERYVRWIPYYSIFNPTRDNYRELKWQEEFWR</sequence>
<accession>I9HP72</accession>
<feature type="transmembrane region" description="Helical" evidence="1">
    <location>
        <begin position="196"/>
        <end position="220"/>
    </location>
</feature>
<feature type="transmembrane region" description="Helical" evidence="1">
    <location>
        <begin position="271"/>
        <end position="289"/>
    </location>
</feature>
<keyword evidence="1" id="KW-1133">Transmembrane helix</keyword>
<comment type="caution">
    <text evidence="2">The sequence shown here is derived from an EMBL/GenBank/DDBJ whole genome shotgun (WGS) entry which is preliminary data.</text>
</comment>
<dbReference type="Pfam" id="PF14897">
    <property type="entry name" value="EpsG"/>
    <property type="match status" value="1"/>
</dbReference>
<gene>
    <name evidence="2" type="ORF">HMPREF1071_02609</name>
</gene>
<dbReference type="InterPro" id="IPR049458">
    <property type="entry name" value="EpsG-like"/>
</dbReference>
<protein>
    <recommendedName>
        <fullName evidence="4">EpsG family protein</fullName>
    </recommendedName>
</protein>
<feature type="transmembrane region" description="Helical" evidence="1">
    <location>
        <begin position="30"/>
        <end position="46"/>
    </location>
</feature>
<feature type="transmembrane region" description="Helical" evidence="1">
    <location>
        <begin position="94"/>
        <end position="114"/>
    </location>
</feature>
<evidence type="ECO:0000313" key="2">
    <source>
        <dbReference type="EMBL" id="EIY61989.1"/>
    </source>
</evidence>
<feature type="transmembrane region" description="Helical" evidence="1">
    <location>
        <begin position="320"/>
        <end position="338"/>
    </location>
</feature>
<organism evidence="2 3">
    <name type="scientific">Bacteroides salyersiae CL02T12C01</name>
    <dbReference type="NCBI Taxonomy" id="997887"/>
    <lineage>
        <taxon>Bacteria</taxon>
        <taxon>Pseudomonadati</taxon>
        <taxon>Bacteroidota</taxon>
        <taxon>Bacteroidia</taxon>
        <taxon>Bacteroidales</taxon>
        <taxon>Bacteroidaceae</taxon>
        <taxon>Bacteroides</taxon>
    </lineage>
</organism>
<proteinExistence type="predicted"/>
<evidence type="ECO:0000256" key="1">
    <source>
        <dbReference type="SAM" id="Phobius"/>
    </source>
</evidence>
<evidence type="ECO:0000313" key="3">
    <source>
        <dbReference type="Proteomes" id="UP000005150"/>
    </source>
</evidence>
<reference evidence="2 3" key="1">
    <citation type="submission" date="2012-02" db="EMBL/GenBank/DDBJ databases">
        <title>The Genome Sequence of Bacteroides salyersiae CL02T12C01.</title>
        <authorList>
            <consortium name="The Broad Institute Genome Sequencing Platform"/>
            <person name="Earl A."/>
            <person name="Ward D."/>
            <person name="Feldgarden M."/>
            <person name="Gevers D."/>
            <person name="Zitomersky N.L."/>
            <person name="Coyne M.J."/>
            <person name="Comstock L.E."/>
            <person name="Young S.K."/>
            <person name="Zeng Q."/>
            <person name="Gargeya S."/>
            <person name="Fitzgerald M."/>
            <person name="Haas B."/>
            <person name="Abouelleil A."/>
            <person name="Alvarado L."/>
            <person name="Arachchi H.M."/>
            <person name="Berlin A."/>
            <person name="Chapman S.B."/>
            <person name="Gearin G."/>
            <person name="Goldberg J."/>
            <person name="Griggs A."/>
            <person name="Gujja S."/>
            <person name="Hansen M."/>
            <person name="Heiman D."/>
            <person name="Howarth C."/>
            <person name="Larimer J."/>
            <person name="Lui A."/>
            <person name="MacDonald P.J.P."/>
            <person name="McCowen C."/>
            <person name="Montmayeur A."/>
            <person name="Murphy C."/>
            <person name="Neiman D."/>
            <person name="Pearson M."/>
            <person name="Priest M."/>
            <person name="Roberts A."/>
            <person name="Saif S."/>
            <person name="Shea T."/>
            <person name="Sisk P."/>
            <person name="Stolte C."/>
            <person name="Sykes S."/>
            <person name="Wortman J."/>
            <person name="Nusbaum C."/>
            <person name="Birren B."/>
        </authorList>
    </citation>
    <scope>NUCLEOTIDE SEQUENCE [LARGE SCALE GENOMIC DNA]</scope>
    <source>
        <strain evidence="2 3">CL02T12C01</strain>
    </source>
</reference>
<dbReference type="RefSeq" id="WP_007480524.1">
    <property type="nucleotide sequence ID" value="NZ_JH724308.1"/>
</dbReference>
<keyword evidence="3" id="KW-1185">Reference proteome</keyword>
<name>I9HP72_9BACE</name>
<dbReference type="AlphaFoldDB" id="I9HP72"/>
<dbReference type="Proteomes" id="UP000005150">
    <property type="component" value="Unassembled WGS sequence"/>
</dbReference>
<feature type="transmembrane region" description="Helical" evidence="1">
    <location>
        <begin position="296"/>
        <end position="314"/>
    </location>
</feature>
<keyword evidence="1" id="KW-0472">Membrane</keyword>
<keyword evidence="1" id="KW-0812">Transmembrane</keyword>
<feature type="transmembrane region" description="Helical" evidence="1">
    <location>
        <begin position="126"/>
        <end position="152"/>
    </location>
</feature>
<feature type="transmembrane region" description="Helical" evidence="1">
    <location>
        <begin position="241"/>
        <end position="265"/>
    </location>
</feature>
<feature type="transmembrane region" description="Helical" evidence="1">
    <location>
        <begin position="164"/>
        <end position="184"/>
    </location>
</feature>
<dbReference type="EMBL" id="AGXV01000032">
    <property type="protein sequence ID" value="EIY61989.1"/>
    <property type="molecule type" value="Genomic_DNA"/>
</dbReference>
<evidence type="ECO:0008006" key="4">
    <source>
        <dbReference type="Google" id="ProtNLM"/>
    </source>
</evidence>